<dbReference type="EMBL" id="CM000951">
    <property type="protein sequence ID" value="EDY59255.1"/>
    <property type="molecule type" value="Genomic_DNA"/>
</dbReference>
<dbReference type="Pfam" id="PF19560">
    <property type="entry name" value="DUF6082"/>
    <property type="match status" value="1"/>
</dbReference>
<sequence length="248" mass="27110">MLAALAGQTLGKALVRATLTSLRAPPLRLPRRSEPLGTLGDGKRRPPLAGPHQSTRTPTTGGRPFESGIDMATKKSGIRGLGSAAAAGAAFAAGALTIAAAYQHWQGVYAARVQRLEIQRARLTDYQRLQLRLLDKAIDDPQLAAVMSTIETASAAERRQFLFANALYVNAVFGYRIGVADLDELRGHLRILVRNTVFRAYWEATRPHRASLRDDTEEGRVGRMVDSLIRDLDESDTDEWWVVGEPPG</sequence>
<gene>
    <name evidence="2" type="ORF">SSEG_05906</name>
</gene>
<name>B5I2F0_STRX2</name>
<evidence type="ECO:0000313" key="3">
    <source>
        <dbReference type="Proteomes" id="UP000002785"/>
    </source>
</evidence>
<keyword evidence="3" id="KW-1185">Reference proteome</keyword>
<dbReference type="eggNOG" id="ENOG5033NU0">
    <property type="taxonomic scope" value="Bacteria"/>
</dbReference>
<dbReference type="Proteomes" id="UP000002785">
    <property type="component" value="Chromosome"/>
</dbReference>
<reference evidence="2" key="1">
    <citation type="submission" date="2009-10" db="EMBL/GenBank/DDBJ databases">
        <title>The genome sequence of Streptomyces sviceus strain ATCC 29083.</title>
        <authorList>
            <consortium name="The Broad Institute Genome Sequencing Platform"/>
            <consortium name="Broad Institute Microbial Sequencing Center"/>
            <person name="Fischbach M."/>
            <person name="Godfrey P."/>
            <person name="Ward D."/>
            <person name="Young S."/>
            <person name="Zeng Q."/>
            <person name="Koehrsen M."/>
            <person name="Alvarado L."/>
            <person name="Berlin A.M."/>
            <person name="Bochicchio J."/>
            <person name="Borenstein D."/>
            <person name="Chapman S.B."/>
            <person name="Chen Z."/>
            <person name="Engels R."/>
            <person name="Freedman E."/>
            <person name="Gellesch M."/>
            <person name="Goldberg J."/>
            <person name="Griggs A."/>
            <person name="Gujja S."/>
            <person name="Heilman E.R."/>
            <person name="Heiman D.I."/>
            <person name="Hepburn T.A."/>
            <person name="Howarth C."/>
            <person name="Jen D."/>
            <person name="Larson L."/>
            <person name="Lewis B."/>
            <person name="Mehta T."/>
            <person name="Park D."/>
            <person name="Pearson M."/>
            <person name="Richards J."/>
            <person name="Roberts A."/>
            <person name="Saif S."/>
            <person name="Shea T.D."/>
            <person name="Shenoy N."/>
            <person name="Sisk P."/>
            <person name="Stolte C."/>
            <person name="Sykes S.N."/>
            <person name="Thomson T."/>
            <person name="Walk T."/>
            <person name="White J."/>
            <person name="Yandava C."/>
            <person name="Straight P."/>
            <person name="Clardy J."/>
            <person name="Hung D."/>
            <person name="Kolter R."/>
            <person name="Mekalanos J."/>
            <person name="Walker S."/>
            <person name="Walsh C.T."/>
            <person name="Wieland-Brown L.C."/>
            <person name="Haas B."/>
            <person name="Nusbaum C."/>
            <person name="Birren B."/>
        </authorList>
    </citation>
    <scope>NUCLEOTIDE SEQUENCE [LARGE SCALE GENOMIC DNA]</scope>
    <source>
        <strain evidence="2">ATCC 29083</strain>
    </source>
</reference>
<accession>B5I2F0</accession>
<proteinExistence type="predicted"/>
<dbReference type="InterPro" id="IPR045728">
    <property type="entry name" value="DUF6082"/>
</dbReference>
<feature type="region of interest" description="Disordered" evidence="1">
    <location>
        <begin position="26"/>
        <end position="68"/>
    </location>
</feature>
<evidence type="ECO:0000313" key="2">
    <source>
        <dbReference type="EMBL" id="EDY59255.1"/>
    </source>
</evidence>
<evidence type="ECO:0000256" key="1">
    <source>
        <dbReference type="SAM" id="MobiDB-lite"/>
    </source>
</evidence>
<protein>
    <submittedName>
        <fullName evidence="2">Secreted protein</fullName>
    </submittedName>
</protein>
<dbReference type="HOGENOM" id="CLU_097938_0_0_11"/>
<organism evidence="2 3">
    <name type="scientific">Streptomyces sviceus (strain ATCC 29083 / DSM 924 / JCM 4929 / NBRC 13980 / NCIMB 11184 / NRRL 5439 / UC 5370)</name>
    <dbReference type="NCBI Taxonomy" id="463191"/>
    <lineage>
        <taxon>Bacteria</taxon>
        <taxon>Bacillati</taxon>
        <taxon>Actinomycetota</taxon>
        <taxon>Actinomycetes</taxon>
        <taxon>Kitasatosporales</taxon>
        <taxon>Streptomycetaceae</taxon>
        <taxon>Streptomyces</taxon>
    </lineage>
</organism>
<dbReference type="AlphaFoldDB" id="B5I2F0"/>